<evidence type="ECO:0000256" key="5">
    <source>
        <dbReference type="ARBA" id="ARBA00022801"/>
    </source>
</evidence>
<evidence type="ECO:0000256" key="7">
    <source>
        <dbReference type="SAM" id="MobiDB-lite"/>
    </source>
</evidence>
<dbReference type="AlphaFoldDB" id="A0A8A4TKX4"/>
<evidence type="ECO:0000256" key="6">
    <source>
        <dbReference type="ARBA" id="ARBA00022833"/>
    </source>
</evidence>
<dbReference type="InterPro" id="IPR007280">
    <property type="entry name" value="Peptidase_C_arc/bac"/>
</dbReference>
<keyword evidence="1" id="KW-0031">Aminopeptidase</keyword>
<dbReference type="SUPFAM" id="SSF53187">
    <property type="entry name" value="Zn-dependent exopeptidases"/>
    <property type="match status" value="1"/>
</dbReference>
<dbReference type="Gene3D" id="2.60.120.380">
    <property type="match status" value="2"/>
</dbReference>
<feature type="chain" id="PRO_5035294022" evidence="8">
    <location>
        <begin position="21"/>
        <end position="634"/>
    </location>
</feature>
<keyword evidence="4 8" id="KW-0732">Signal</keyword>
<dbReference type="GO" id="GO:0004177">
    <property type="term" value="F:aminopeptidase activity"/>
    <property type="evidence" value="ECO:0007669"/>
    <property type="project" value="UniProtKB-KW"/>
</dbReference>
<evidence type="ECO:0000259" key="10">
    <source>
        <dbReference type="Pfam" id="PF04389"/>
    </source>
</evidence>
<dbReference type="PANTHER" id="PTHR12147:SF56">
    <property type="entry name" value="AMINOPEPTIDASE YDR415C-RELATED"/>
    <property type="match status" value="1"/>
</dbReference>
<feature type="signal peptide" evidence="8">
    <location>
        <begin position="1"/>
        <end position="20"/>
    </location>
</feature>
<evidence type="ECO:0000313" key="12">
    <source>
        <dbReference type="Proteomes" id="UP000663929"/>
    </source>
</evidence>
<keyword evidence="12" id="KW-1185">Reference proteome</keyword>
<protein>
    <submittedName>
        <fullName evidence="11">M20/M25/M40 family metallo-hydrolase</fullName>
    </submittedName>
</protein>
<evidence type="ECO:0000256" key="1">
    <source>
        <dbReference type="ARBA" id="ARBA00022438"/>
    </source>
</evidence>
<dbReference type="EMBL" id="CP071793">
    <property type="protein sequence ID" value="QTD49498.1"/>
    <property type="molecule type" value="Genomic_DNA"/>
</dbReference>
<evidence type="ECO:0000256" key="8">
    <source>
        <dbReference type="SAM" id="SignalP"/>
    </source>
</evidence>
<name>A0A8A4TKX4_SULCO</name>
<accession>A0A8A4TKX4</accession>
<feature type="domain" description="Peptidase C-terminal archaeal/bacterial" evidence="9">
    <location>
        <begin position="438"/>
        <end position="490"/>
    </location>
</feature>
<keyword evidence="6" id="KW-0862">Zinc</keyword>
<feature type="domain" description="Peptidase M28" evidence="10">
    <location>
        <begin position="196"/>
        <end position="388"/>
    </location>
</feature>
<feature type="region of interest" description="Disordered" evidence="7">
    <location>
        <begin position="516"/>
        <end position="541"/>
    </location>
</feature>
<dbReference type="GO" id="GO:0008235">
    <property type="term" value="F:metalloexopeptidase activity"/>
    <property type="evidence" value="ECO:0007669"/>
    <property type="project" value="InterPro"/>
</dbReference>
<evidence type="ECO:0000259" key="9">
    <source>
        <dbReference type="Pfam" id="PF04151"/>
    </source>
</evidence>
<dbReference type="Gene3D" id="3.40.630.10">
    <property type="entry name" value="Zn peptidases"/>
    <property type="match status" value="1"/>
</dbReference>
<evidence type="ECO:0000256" key="2">
    <source>
        <dbReference type="ARBA" id="ARBA00022670"/>
    </source>
</evidence>
<dbReference type="GO" id="GO:0046872">
    <property type="term" value="F:metal ion binding"/>
    <property type="evidence" value="ECO:0007669"/>
    <property type="project" value="UniProtKB-KW"/>
</dbReference>
<reference evidence="11" key="1">
    <citation type="submission" date="2021-03" db="EMBL/GenBank/DDBJ databases">
        <title>Acanthopleuribacteraceae sp. M133.</title>
        <authorList>
            <person name="Wang G."/>
        </authorList>
    </citation>
    <scope>NUCLEOTIDE SEQUENCE</scope>
    <source>
        <strain evidence="11">M133</strain>
    </source>
</reference>
<dbReference type="RefSeq" id="WP_237379130.1">
    <property type="nucleotide sequence ID" value="NZ_CP071793.1"/>
</dbReference>
<sequence length="634" mass="67806">MKNHLLTVCLAALCLLAPLAAGDLATQEGSVWITIGNEKLGTLTETLSKRGWNAKTHLFKTDGDVAVALIPSRHVMELSQAIHHEHKRCGGYIVHETREAALKALDNPKIERGMNMMFADYSIDNPAVVQALLEDLQETKIEDTIIHLSDYHTRYYTTQTSVDAMNWLKELWESYANGRADVTVEFYSHSWQQPSLIFTLEGSDLPNEVVVVGGHADSIAGFGGSGRAPGADDDASGIATISEIIRTAMVNDFKPRRTIKFMAYAAEEVGLRGSGAIASSFSSNNTNVVGVMQLDMTAYKGSQNDIVLMTDYTNTALNNFVSSLIDTYVGVPWGTDACGYACSDHASWTNNGFPASMPFEAQMGDHNSRIHTANDTLANAGGDASHAFKFAKMGAAFIAELGKGDLSGPGDPPGGDDPVTENFSGSLARSEMDHYGPFQVKAGTEFRAQITGTGDADLYVRFGGAPTTSSYDCRPYLNGSSETCTQNVPNGVTEAYVMVRGYTSATYDLAVTYTKGDGGGGDPPGGDEPVTENFDNNSVARGVNDNYGPFNVVPGTEFSAVIAPTGSDNGDADIYVRFGAAPTTGSYDCRPYRNGSNETCTDTVPSGVTQAYVMVRGYTAAVYDLTVSYTRPGN</sequence>
<keyword evidence="5" id="KW-0378">Hydrolase</keyword>
<gene>
    <name evidence="11" type="ORF">J3U87_28260</name>
</gene>
<organism evidence="11 12">
    <name type="scientific">Sulfidibacter corallicola</name>
    <dbReference type="NCBI Taxonomy" id="2818388"/>
    <lineage>
        <taxon>Bacteria</taxon>
        <taxon>Pseudomonadati</taxon>
        <taxon>Acidobacteriota</taxon>
        <taxon>Holophagae</taxon>
        <taxon>Acanthopleuribacterales</taxon>
        <taxon>Acanthopleuribacteraceae</taxon>
        <taxon>Sulfidibacter</taxon>
    </lineage>
</organism>
<proteinExistence type="predicted"/>
<evidence type="ECO:0000256" key="3">
    <source>
        <dbReference type="ARBA" id="ARBA00022723"/>
    </source>
</evidence>
<dbReference type="Proteomes" id="UP000663929">
    <property type="component" value="Chromosome"/>
</dbReference>
<evidence type="ECO:0000313" key="11">
    <source>
        <dbReference type="EMBL" id="QTD49498.1"/>
    </source>
</evidence>
<evidence type="ECO:0000256" key="4">
    <source>
        <dbReference type="ARBA" id="ARBA00022729"/>
    </source>
</evidence>
<keyword evidence="3" id="KW-0479">Metal-binding</keyword>
<dbReference type="Pfam" id="PF04151">
    <property type="entry name" value="PPC"/>
    <property type="match status" value="2"/>
</dbReference>
<dbReference type="GO" id="GO:0006508">
    <property type="term" value="P:proteolysis"/>
    <property type="evidence" value="ECO:0007669"/>
    <property type="project" value="UniProtKB-KW"/>
</dbReference>
<dbReference type="InterPro" id="IPR045175">
    <property type="entry name" value="M28_fam"/>
</dbReference>
<dbReference type="InterPro" id="IPR007484">
    <property type="entry name" value="Peptidase_M28"/>
</dbReference>
<dbReference type="PANTHER" id="PTHR12147">
    <property type="entry name" value="METALLOPEPTIDASE M28 FAMILY MEMBER"/>
    <property type="match status" value="1"/>
</dbReference>
<feature type="domain" description="Peptidase C-terminal archaeal/bacterial" evidence="9">
    <location>
        <begin position="566"/>
        <end position="605"/>
    </location>
</feature>
<keyword evidence="2" id="KW-0645">Protease</keyword>
<dbReference type="Pfam" id="PF04389">
    <property type="entry name" value="Peptidase_M28"/>
    <property type="match status" value="1"/>
</dbReference>
<dbReference type="KEGG" id="scor:J3U87_28260"/>